<dbReference type="InterPro" id="IPR000524">
    <property type="entry name" value="Tscrpt_reg_HTH_GntR"/>
</dbReference>
<dbReference type="OrthoDB" id="368257at2"/>
<dbReference type="PROSITE" id="PS50949">
    <property type="entry name" value="HTH_GNTR"/>
    <property type="match status" value="1"/>
</dbReference>
<gene>
    <name evidence="5" type="ORF">E5161_18085</name>
</gene>
<dbReference type="AlphaFoldDB" id="A0A4U0F6C6"/>
<evidence type="ECO:0000256" key="3">
    <source>
        <dbReference type="ARBA" id="ARBA00023163"/>
    </source>
</evidence>
<organism evidence="5 6">
    <name type="scientific">Cohnella pontilimi</name>
    <dbReference type="NCBI Taxonomy" id="2564100"/>
    <lineage>
        <taxon>Bacteria</taxon>
        <taxon>Bacillati</taxon>
        <taxon>Bacillota</taxon>
        <taxon>Bacilli</taxon>
        <taxon>Bacillales</taxon>
        <taxon>Paenibacillaceae</taxon>
        <taxon>Cohnella</taxon>
    </lineage>
</organism>
<sequence length="223" mass="26230">MSEIETSLLTTQVYNVIRRKILGGKYSAGEKLDIHKLAEEFGVSRSPVKDAINQLVHEGLVEIIPRKGTYVTQMDLTDYIELHDARLMIEMWAAQRVVKTVQDEEIAQWEQIIREMNSLLDVHPFPFELYNQLDLKFHRKLVQWTGNKKVHDMYFALNSHVTLSRIVYSTSFESTLSRHKDHEKLLEALKERNIPSFLGILQLHIESVKKETERRWNELMKKE</sequence>
<dbReference type="Pfam" id="PF07729">
    <property type="entry name" value="FCD"/>
    <property type="match status" value="1"/>
</dbReference>
<dbReference type="SUPFAM" id="SSF48008">
    <property type="entry name" value="GntR ligand-binding domain-like"/>
    <property type="match status" value="1"/>
</dbReference>
<evidence type="ECO:0000256" key="1">
    <source>
        <dbReference type="ARBA" id="ARBA00023015"/>
    </source>
</evidence>
<dbReference type="SMART" id="SM00895">
    <property type="entry name" value="FCD"/>
    <property type="match status" value="1"/>
</dbReference>
<dbReference type="GO" id="GO:0003700">
    <property type="term" value="F:DNA-binding transcription factor activity"/>
    <property type="evidence" value="ECO:0007669"/>
    <property type="project" value="InterPro"/>
</dbReference>
<dbReference type="Gene3D" id="1.10.10.10">
    <property type="entry name" value="Winged helix-like DNA-binding domain superfamily/Winged helix DNA-binding domain"/>
    <property type="match status" value="1"/>
</dbReference>
<keyword evidence="6" id="KW-1185">Reference proteome</keyword>
<keyword evidence="3" id="KW-0804">Transcription</keyword>
<evidence type="ECO:0000313" key="5">
    <source>
        <dbReference type="EMBL" id="TJY39848.1"/>
    </source>
</evidence>
<evidence type="ECO:0000259" key="4">
    <source>
        <dbReference type="PROSITE" id="PS50949"/>
    </source>
</evidence>
<dbReference type="InterPro" id="IPR036390">
    <property type="entry name" value="WH_DNA-bd_sf"/>
</dbReference>
<dbReference type="CDD" id="cd07377">
    <property type="entry name" value="WHTH_GntR"/>
    <property type="match status" value="1"/>
</dbReference>
<proteinExistence type="predicted"/>
<keyword evidence="2" id="KW-0238">DNA-binding</keyword>
<dbReference type="GO" id="GO:0003677">
    <property type="term" value="F:DNA binding"/>
    <property type="evidence" value="ECO:0007669"/>
    <property type="project" value="UniProtKB-KW"/>
</dbReference>
<feature type="domain" description="HTH gntR-type" evidence="4">
    <location>
        <begin position="7"/>
        <end position="74"/>
    </location>
</feature>
<dbReference type="Gene3D" id="1.20.120.530">
    <property type="entry name" value="GntR ligand-binding domain-like"/>
    <property type="match status" value="1"/>
</dbReference>
<dbReference type="SMART" id="SM00345">
    <property type="entry name" value="HTH_GNTR"/>
    <property type="match status" value="1"/>
</dbReference>
<evidence type="ECO:0000313" key="6">
    <source>
        <dbReference type="Proteomes" id="UP000309673"/>
    </source>
</evidence>
<name>A0A4U0F6C6_9BACL</name>
<dbReference type="RefSeq" id="WP_136779288.1">
    <property type="nucleotide sequence ID" value="NZ_SUPK01000009.1"/>
</dbReference>
<reference evidence="5 6" key="1">
    <citation type="submission" date="2019-04" db="EMBL/GenBank/DDBJ databases">
        <title>Cohnella sp. nov., isolated from soil.</title>
        <authorList>
            <person name="Kim W."/>
        </authorList>
    </citation>
    <scope>NUCLEOTIDE SEQUENCE [LARGE SCALE GENOMIC DNA]</scope>
    <source>
        <strain evidence="5 6">CAU 1483</strain>
    </source>
</reference>
<dbReference type="SUPFAM" id="SSF46785">
    <property type="entry name" value="Winged helix' DNA-binding domain"/>
    <property type="match status" value="1"/>
</dbReference>
<dbReference type="PANTHER" id="PTHR43537">
    <property type="entry name" value="TRANSCRIPTIONAL REGULATOR, GNTR FAMILY"/>
    <property type="match status" value="1"/>
</dbReference>
<dbReference type="PANTHER" id="PTHR43537:SF24">
    <property type="entry name" value="GLUCONATE OPERON TRANSCRIPTIONAL REPRESSOR"/>
    <property type="match status" value="1"/>
</dbReference>
<comment type="caution">
    <text evidence="5">The sequence shown here is derived from an EMBL/GenBank/DDBJ whole genome shotgun (WGS) entry which is preliminary data.</text>
</comment>
<accession>A0A4U0F6C6</accession>
<evidence type="ECO:0000256" key="2">
    <source>
        <dbReference type="ARBA" id="ARBA00023125"/>
    </source>
</evidence>
<dbReference type="Proteomes" id="UP000309673">
    <property type="component" value="Unassembled WGS sequence"/>
</dbReference>
<dbReference type="InterPro" id="IPR011711">
    <property type="entry name" value="GntR_C"/>
</dbReference>
<dbReference type="Pfam" id="PF00392">
    <property type="entry name" value="GntR"/>
    <property type="match status" value="1"/>
</dbReference>
<dbReference type="InterPro" id="IPR036388">
    <property type="entry name" value="WH-like_DNA-bd_sf"/>
</dbReference>
<protein>
    <submittedName>
        <fullName evidence="5">GntR family transcriptional regulator</fullName>
    </submittedName>
</protein>
<dbReference type="EMBL" id="SUPK01000009">
    <property type="protein sequence ID" value="TJY39848.1"/>
    <property type="molecule type" value="Genomic_DNA"/>
</dbReference>
<keyword evidence="1" id="KW-0805">Transcription regulation</keyword>
<dbReference type="InterPro" id="IPR008920">
    <property type="entry name" value="TF_FadR/GntR_C"/>
</dbReference>